<dbReference type="Proteomes" id="UP001054945">
    <property type="component" value="Unassembled WGS sequence"/>
</dbReference>
<name>A0AAV4NBF5_CAEEX</name>
<dbReference type="AlphaFoldDB" id="A0AAV4NBF5"/>
<protein>
    <submittedName>
        <fullName evidence="1">Uncharacterized protein</fullName>
    </submittedName>
</protein>
<reference evidence="1 2" key="1">
    <citation type="submission" date="2021-06" db="EMBL/GenBank/DDBJ databases">
        <title>Caerostris extrusa draft genome.</title>
        <authorList>
            <person name="Kono N."/>
            <person name="Arakawa K."/>
        </authorList>
    </citation>
    <scope>NUCLEOTIDE SEQUENCE [LARGE SCALE GENOMIC DNA]</scope>
</reference>
<organism evidence="1 2">
    <name type="scientific">Caerostris extrusa</name>
    <name type="common">Bark spider</name>
    <name type="synonym">Caerostris bankana</name>
    <dbReference type="NCBI Taxonomy" id="172846"/>
    <lineage>
        <taxon>Eukaryota</taxon>
        <taxon>Metazoa</taxon>
        <taxon>Ecdysozoa</taxon>
        <taxon>Arthropoda</taxon>
        <taxon>Chelicerata</taxon>
        <taxon>Arachnida</taxon>
        <taxon>Araneae</taxon>
        <taxon>Araneomorphae</taxon>
        <taxon>Entelegynae</taxon>
        <taxon>Araneoidea</taxon>
        <taxon>Araneidae</taxon>
        <taxon>Caerostris</taxon>
    </lineage>
</organism>
<sequence>MPANRGFICEGIFSISSANEQSSLSDAPNNCFPEIPFVTLTRTPALSLFLSVLDSSETLYVVSRFPRILRFNEKPVMQSP</sequence>
<evidence type="ECO:0000313" key="2">
    <source>
        <dbReference type="Proteomes" id="UP001054945"/>
    </source>
</evidence>
<keyword evidence="2" id="KW-1185">Reference proteome</keyword>
<dbReference type="EMBL" id="BPLR01003210">
    <property type="protein sequence ID" value="GIX82147.1"/>
    <property type="molecule type" value="Genomic_DNA"/>
</dbReference>
<gene>
    <name evidence="1" type="ORF">CEXT_372881</name>
</gene>
<proteinExistence type="predicted"/>
<comment type="caution">
    <text evidence="1">The sequence shown here is derived from an EMBL/GenBank/DDBJ whole genome shotgun (WGS) entry which is preliminary data.</text>
</comment>
<accession>A0AAV4NBF5</accession>
<evidence type="ECO:0000313" key="1">
    <source>
        <dbReference type="EMBL" id="GIX82147.1"/>
    </source>
</evidence>